<dbReference type="KEGG" id="cle:Clole_0917"/>
<comment type="subcellular location">
    <subcellularLocation>
        <location evidence="1">Cell membrane</location>
        <topology evidence="1">Multi-pass membrane protein</topology>
    </subcellularLocation>
</comment>
<evidence type="ECO:0000313" key="7">
    <source>
        <dbReference type="EMBL" id="ADZ82649.1"/>
    </source>
</evidence>
<feature type="transmembrane region" description="Helical" evidence="6">
    <location>
        <begin position="159"/>
        <end position="177"/>
    </location>
</feature>
<sequence>MKKLIHKKNIIAIVTAIAVYALVFMLVETGSLSRHYQSLLVPIGVNIILAVSLNLTVGFLGELTLGHAGFMSVGAYAGCMFTIYANLPTYIELPIALIIGGLVAAVFGCIIGIPALRLKGDYLAIVTLAFGEIIRSILMNIEVTGGAGGLKGIDKSANYTLVFVIIVITVIIISNLVNSRAGRAICSIRDNIIAAESVGINVVYHKLLAFVVAAFFAGAAGVLYGHNLGILKPDTFDFNKSIEILVIVVLGGMGSIRGSIIAATIITVLPEVLRGLADYRMLIYAVVLIVMMILNASPKFAEFKKSFFARLKGKKAQKGGAEDGVIRG</sequence>
<evidence type="ECO:0000256" key="3">
    <source>
        <dbReference type="ARBA" id="ARBA00022692"/>
    </source>
</evidence>
<proteinExistence type="predicted"/>
<keyword evidence="5 6" id="KW-0472">Membrane</keyword>
<feature type="transmembrane region" description="Helical" evidence="6">
    <location>
        <begin position="198"/>
        <end position="224"/>
    </location>
</feature>
<feature type="transmembrane region" description="Helical" evidence="6">
    <location>
        <begin position="68"/>
        <end position="87"/>
    </location>
</feature>
<feature type="transmembrane region" description="Helical" evidence="6">
    <location>
        <begin position="281"/>
        <end position="301"/>
    </location>
</feature>
<dbReference type="RefSeq" id="WP_013655950.1">
    <property type="nucleotide sequence ID" value="NC_015275.1"/>
</dbReference>
<protein>
    <submittedName>
        <fullName evidence="7">ABC-type transporter, integral membrane subunit</fullName>
    </submittedName>
</protein>
<feature type="transmembrane region" description="Helical" evidence="6">
    <location>
        <begin position="39"/>
        <end position="61"/>
    </location>
</feature>
<evidence type="ECO:0000256" key="2">
    <source>
        <dbReference type="ARBA" id="ARBA00022475"/>
    </source>
</evidence>
<keyword evidence="2" id="KW-1003">Cell membrane</keyword>
<name>F2JQQ4_CELLD</name>
<dbReference type="EMBL" id="CP002582">
    <property type="protein sequence ID" value="ADZ82649.1"/>
    <property type="molecule type" value="Genomic_DNA"/>
</dbReference>
<reference evidence="7 8" key="1">
    <citation type="journal article" date="2011" name="J. Bacteriol.">
        <title>Complete genome sequence of the cellulose-degrading bacterium Cellulosilyticum lentocellum.</title>
        <authorList>
            <consortium name="US DOE Joint Genome Institute"/>
            <person name="Miller D.A."/>
            <person name="Suen G."/>
            <person name="Bruce D."/>
            <person name="Copeland A."/>
            <person name="Cheng J.F."/>
            <person name="Detter C."/>
            <person name="Goodwin L.A."/>
            <person name="Han C.S."/>
            <person name="Hauser L.J."/>
            <person name="Land M.L."/>
            <person name="Lapidus A."/>
            <person name="Lucas S."/>
            <person name="Meincke L."/>
            <person name="Pitluck S."/>
            <person name="Tapia R."/>
            <person name="Teshima H."/>
            <person name="Woyke T."/>
            <person name="Fox B.G."/>
            <person name="Angert E.R."/>
            <person name="Currie C.R."/>
        </authorList>
    </citation>
    <scope>NUCLEOTIDE SEQUENCE [LARGE SCALE GENOMIC DNA]</scope>
    <source>
        <strain evidence="8">ATCC 49066 / DSM 5427 / NCIMB 11756 / RHM5</strain>
    </source>
</reference>
<keyword evidence="4 6" id="KW-1133">Transmembrane helix</keyword>
<dbReference type="STRING" id="642492.Clole_0917"/>
<accession>F2JQQ4</accession>
<evidence type="ECO:0000256" key="6">
    <source>
        <dbReference type="SAM" id="Phobius"/>
    </source>
</evidence>
<dbReference type="Pfam" id="PF02653">
    <property type="entry name" value="BPD_transp_2"/>
    <property type="match status" value="1"/>
</dbReference>
<gene>
    <name evidence="7" type="ordered locus">Clole_0917</name>
</gene>
<dbReference type="Proteomes" id="UP000008467">
    <property type="component" value="Chromosome"/>
</dbReference>
<keyword evidence="8" id="KW-1185">Reference proteome</keyword>
<dbReference type="AlphaFoldDB" id="F2JQQ4"/>
<organism evidence="7 8">
    <name type="scientific">Cellulosilyticum lentocellum (strain ATCC 49066 / DSM 5427 / NCIMB 11756 / RHM5)</name>
    <name type="common">Clostridium lentocellum</name>
    <dbReference type="NCBI Taxonomy" id="642492"/>
    <lineage>
        <taxon>Bacteria</taxon>
        <taxon>Bacillati</taxon>
        <taxon>Bacillota</taxon>
        <taxon>Clostridia</taxon>
        <taxon>Lachnospirales</taxon>
        <taxon>Cellulosilyticaceae</taxon>
        <taxon>Cellulosilyticum</taxon>
    </lineage>
</organism>
<dbReference type="PANTHER" id="PTHR30482">
    <property type="entry name" value="HIGH-AFFINITY BRANCHED-CHAIN AMINO ACID TRANSPORT SYSTEM PERMEASE"/>
    <property type="match status" value="1"/>
</dbReference>
<dbReference type="InterPro" id="IPR001851">
    <property type="entry name" value="ABC_transp_permease"/>
</dbReference>
<evidence type="ECO:0000256" key="5">
    <source>
        <dbReference type="ARBA" id="ARBA00023136"/>
    </source>
</evidence>
<dbReference type="GO" id="GO:0005886">
    <property type="term" value="C:plasma membrane"/>
    <property type="evidence" value="ECO:0007669"/>
    <property type="project" value="UniProtKB-SubCell"/>
</dbReference>
<evidence type="ECO:0000256" key="1">
    <source>
        <dbReference type="ARBA" id="ARBA00004651"/>
    </source>
</evidence>
<dbReference type="CDD" id="cd06581">
    <property type="entry name" value="TM_PBP1_LivM_like"/>
    <property type="match status" value="1"/>
</dbReference>
<dbReference type="eggNOG" id="COG4177">
    <property type="taxonomic scope" value="Bacteria"/>
</dbReference>
<evidence type="ECO:0000313" key="8">
    <source>
        <dbReference type="Proteomes" id="UP000008467"/>
    </source>
</evidence>
<dbReference type="HOGENOM" id="CLU_031365_1_2_9"/>
<feature type="transmembrane region" description="Helical" evidence="6">
    <location>
        <begin position="9"/>
        <end position="27"/>
    </location>
</feature>
<dbReference type="InterPro" id="IPR043428">
    <property type="entry name" value="LivM-like"/>
</dbReference>
<feature type="transmembrane region" description="Helical" evidence="6">
    <location>
        <begin position="244"/>
        <end position="269"/>
    </location>
</feature>
<evidence type="ECO:0000256" key="4">
    <source>
        <dbReference type="ARBA" id="ARBA00022989"/>
    </source>
</evidence>
<feature type="transmembrane region" description="Helical" evidence="6">
    <location>
        <begin position="93"/>
        <end position="115"/>
    </location>
</feature>
<dbReference type="PANTHER" id="PTHR30482:SF10">
    <property type="entry name" value="HIGH-AFFINITY BRANCHED-CHAIN AMINO ACID TRANSPORT PROTEIN BRAE"/>
    <property type="match status" value="1"/>
</dbReference>
<dbReference type="GO" id="GO:0015658">
    <property type="term" value="F:branched-chain amino acid transmembrane transporter activity"/>
    <property type="evidence" value="ECO:0007669"/>
    <property type="project" value="InterPro"/>
</dbReference>
<keyword evidence="3 6" id="KW-0812">Transmembrane</keyword>